<dbReference type="EMBL" id="JAWIZZ010000047">
    <property type="protein sequence ID" value="KAK5779348.1"/>
    <property type="molecule type" value="Genomic_DNA"/>
</dbReference>
<organism evidence="3 4">
    <name type="scientific">Arxiozyma heterogenica</name>
    <dbReference type="NCBI Taxonomy" id="278026"/>
    <lineage>
        <taxon>Eukaryota</taxon>
        <taxon>Fungi</taxon>
        <taxon>Dikarya</taxon>
        <taxon>Ascomycota</taxon>
        <taxon>Saccharomycotina</taxon>
        <taxon>Saccharomycetes</taxon>
        <taxon>Saccharomycetales</taxon>
        <taxon>Saccharomycetaceae</taxon>
        <taxon>Arxiozyma</taxon>
    </lineage>
</organism>
<dbReference type="AlphaFoldDB" id="A0AAN7WGB9"/>
<evidence type="ECO:0000313" key="4">
    <source>
        <dbReference type="Proteomes" id="UP001306508"/>
    </source>
</evidence>
<evidence type="ECO:0000256" key="1">
    <source>
        <dbReference type="ARBA" id="ARBA00038097"/>
    </source>
</evidence>
<proteinExistence type="inferred from homology"/>
<dbReference type="PANTHER" id="PTHR42886">
    <property type="entry name" value="RE40534P-RELATED"/>
    <property type="match status" value="1"/>
</dbReference>
<dbReference type="GO" id="GO:0035965">
    <property type="term" value="P:cardiolipin acyl-chain remodeling"/>
    <property type="evidence" value="ECO:0007669"/>
    <property type="project" value="TreeGrafter"/>
</dbReference>
<accession>A0AAN7WGB9</accession>
<dbReference type="GO" id="GO:0004623">
    <property type="term" value="F:phospholipase A2 activity"/>
    <property type="evidence" value="ECO:0007669"/>
    <property type="project" value="TreeGrafter"/>
</dbReference>
<comment type="caution">
    <text evidence="3">The sequence shown here is derived from an EMBL/GenBank/DDBJ whole genome shotgun (WGS) entry which is preliminary data.</text>
</comment>
<dbReference type="Pfam" id="PF00561">
    <property type="entry name" value="Abhydrolase_1"/>
    <property type="match status" value="1"/>
</dbReference>
<dbReference type="InterPro" id="IPR000073">
    <property type="entry name" value="AB_hydrolase_1"/>
</dbReference>
<keyword evidence="4" id="KW-1185">Reference proteome</keyword>
<dbReference type="InterPro" id="IPR029058">
    <property type="entry name" value="AB_hydrolase_fold"/>
</dbReference>
<comment type="similarity">
    <text evidence="1">Belongs to the peptidase S33 family. ABHD4/ABHD5 subfamily.</text>
</comment>
<gene>
    <name evidence="3" type="ORF">RI543_003239</name>
</gene>
<dbReference type="Gene3D" id="3.40.50.1820">
    <property type="entry name" value="alpha/beta hydrolase"/>
    <property type="match status" value="1"/>
</dbReference>
<name>A0AAN7WGB9_9SACH</name>
<dbReference type="GO" id="GO:0042171">
    <property type="term" value="F:lysophosphatidic acid acyltransferase activity"/>
    <property type="evidence" value="ECO:0007669"/>
    <property type="project" value="TreeGrafter"/>
</dbReference>
<dbReference type="GO" id="GO:0005743">
    <property type="term" value="C:mitochondrial inner membrane"/>
    <property type="evidence" value="ECO:0007669"/>
    <property type="project" value="TreeGrafter"/>
</dbReference>
<reference evidence="4" key="1">
    <citation type="submission" date="2023-07" db="EMBL/GenBank/DDBJ databases">
        <title>A draft genome of Kazachstania heterogenica Y-27499.</title>
        <authorList>
            <person name="Donic C."/>
            <person name="Kralova J.S."/>
            <person name="Fidel L."/>
            <person name="Ben-Dor S."/>
            <person name="Jung S."/>
        </authorList>
    </citation>
    <scope>NUCLEOTIDE SEQUENCE [LARGE SCALE GENOMIC DNA]</scope>
    <source>
        <strain evidence="4">Y27499</strain>
    </source>
</reference>
<sequence>MEDDLLSPENVVLLYVFWSSIDYSDYYINDLTDSNPKIYYINLATFVVVEALKKIAIKQKGSLKMLTSTNKSYLIRLINKIKSSKISLHRTQNTPNQLIIPTPPTALPLWKIVKSLPCLFPRPIGQSYEDYRLYHSNVDKIQYELFSTLNFFPTPKGGKVSKIIKTPIDSKGNYMNEFCISPENISYQGKNIKHLIFIHGYGAGIGFFLKNMENISLLDNEWCVHYIDLPGFGFSTRLPFSFQYPKDNILQVESWFHDGIHKWFQRRKLLDTPQNNMVVAHSLGGYLMILYKNTFPSHFKKLILCSPAGICNGTKNKVEHKVPWWFNKLWEKNVSPFSLVRNTHILGSKLTSGWSYRRFRKVATDSQFEALHRYTYAIFNKQGSGEYLLPFILKCGGDPRTPIENRIINSKHKWDSNSEWVWLYGENDWMNIAGGKRISKHFVKNNLGKSKVVIIPDAGHHLYLDNYPYFNELIQNEMKNF</sequence>
<dbReference type="SUPFAM" id="SSF53474">
    <property type="entry name" value="alpha/beta-Hydrolases"/>
    <property type="match status" value="1"/>
</dbReference>
<evidence type="ECO:0000259" key="2">
    <source>
        <dbReference type="Pfam" id="PF00561"/>
    </source>
</evidence>
<dbReference type="GO" id="GO:0006654">
    <property type="term" value="P:phosphatidic acid biosynthetic process"/>
    <property type="evidence" value="ECO:0007669"/>
    <property type="project" value="TreeGrafter"/>
</dbReference>
<dbReference type="PANTHER" id="PTHR42886:SF29">
    <property type="entry name" value="PUMMELIG, ISOFORM A"/>
    <property type="match status" value="1"/>
</dbReference>
<feature type="domain" description="AB hydrolase-1" evidence="2">
    <location>
        <begin position="193"/>
        <end position="466"/>
    </location>
</feature>
<evidence type="ECO:0000313" key="3">
    <source>
        <dbReference type="EMBL" id="KAK5779348.1"/>
    </source>
</evidence>
<dbReference type="Proteomes" id="UP001306508">
    <property type="component" value="Unassembled WGS sequence"/>
</dbReference>
<dbReference type="GO" id="GO:0055088">
    <property type="term" value="P:lipid homeostasis"/>
    <property type="evidence" value="ECO:0007669"/>
    <property type="project" value="TreeGrafter"/>
</dbReference>
<protein>
    <recommendedName>
        <fullName evidence="2">AB hydrolase-1 domain-containing protein</fullName>
    </recommendedName>
</protein>